<protein>
    <recommendedName>
        <fullName evidence="5">Cupin 2 conserved barrel domain-containing protein</fullName>
    </recommendedName>
</protein>
<feature type="transmembrane region" description="Helical" evidence="1">
    <location>
        <begin position="375"/>
        <end position="394"/>
    </location>
</feature>
<evidence type="ECO:0000256" key="2">
    <source>
        <dbReference type="SAM" id="SignalP"/>
    </source>
</evidence>
<name>A0AAW0BLJ2_9AGAR</name>
<keyword evidence="2" id="KW-0732">Signal</keyword>
<sequence length="399" mass="44105">MTHLLTFLIGLPLILAGLIVDVAPDSPKPYVLPNLKGSAVNFGGLVLRTLVPNSTSEGALSVVGVNVGPSPLSLIHSHKEVEAFYTIKGSVQVFHDHDTGREMRANDFTLLAPGHNHTYRMNDLDFQLTICTAHGGIDRFFAVVGDPYNSSSPFDPESRHKLDPVKVLTTMPKFNISPAPRNLINTNWINGTTQNGLSTWRIADQKLPENASTPYFISSNRGPKYLKRDSGTIIAQLASGKQTSGKLSISTITLKPGRGGPAMSFGAHQAFQVVEGQLQVEIGREMVQLIFGDLVFIPKGVEFRYWSRVGFTKFVNWAVPGMGLADRLIEVSEPWAHAVWPDEDSKAQGIEQESYTFRRPLSFLPQVVVLETMDMIIGFLLFVACTLVFLHIHYRYKSK</sequence>
<keyword evidence="1" id="KW-1133">Transmembrane helix</keyword>
<evidence type="ECO:0008006" key="5">
    <source>
        <dbReference type="Google" id="ProtNLM"/>
    </source>
</evidence>
<feature type="chain" id="PRO_5043810447" description="Cupin 2 conserved barrel domain-containing protein" evidence="2">
    <location>
        <begin position="17"/>
        <end position="399"/>
    </location>
</feature>
<gene>
    <name evidence="3" type="ORF">VNI00_015294</name>
</gene>
<reference evidence="3 4" key="1">
    <citation type="submission" date="2024-01" db="EMBL/GenBank/DDBJ databases">
        <title>A draft genome for a cacao thread blight-causing isolate of Paramarasmius palmivorus.</title>
        <authorList>
            <person name="Baruah I.K."/>
            <person name="Bukari Y."/>
            <person name="Amoako-Attah I."/>
            <person name="Meinhardt L.W."/>
            <person name="Bailey B.A."/>
            <person name="Cohen S.P."/>
        </authorList>
    </citation>
    <scope>NUCLEOTIDE SEQUENCE [LARGE SCALE GENOMIC DNA]</scope>
    <source>
        <strain evidence="3 4">GH-12</strain>
    </source>
</reference>
<dbReference type="PANTHER" id="PTHR36440">
    <property type="entry name" value="PUTATIVE (AFU_ORTHOLOGUE AFUA_8G07350)-RELATED"/>
    <property type="match status" value="1"/>
</dbReference>
<dbReference type="InterPro" id="IPR011051">
    <property type="entry name" value="RmlC_Cupin_sf"/>
</dbReference>
<dbReference type="SUPFAM" id="SSF51182">
    <property type="entry name" value="RmlC-like cupins"/>
    <property type="match status" value="1"/>
</dbReference>
<proteinExistence type="predicted"/>
<dbReference type="Gene3D" id="2.60.120.10">
    <property type="entry name" value="Jelly Rolls"/>
    <property type="match status" value="2"/>
</dbReference>
<evidence type="ECO:0000313" key="4">
    <source>
        <dbReference type="Proteomes" id="UP001383192"/>
    </source>
</evidence>
<keyword evidence="1" id="KW-0472">Membrane</keyword>
<comment type="caution">
    <text evidence="3">The sequence shown here is derived from an EMBL/GenBank/DDBJ whole genome shotgun (WGS) entry which is preliminary data.</text>
</comment>
<dbReference type="InterPro" id="IPR053146">
    <property type="entry name" value="QDO-like"/>
</dbReference>
<accession>A0AAW0BLJ2</accession>
<evidence type="ECO:0000256" key="1">
    <source>
        <dbReference type="SAM" id="Phobius"/>
    </source>
</evidence>
<evidence type="ECO:0000313" key="3">
    <source>
        <dbReference type="EMBL" id="KAK7027331.1"/>
    </source>
</evidence>
<keyword evidence="4" id="KW-1185">Reference proteome</keyword>
<organism evidence="3 4">
    <name type="scientific">Paramarasmius palmivorus</name>
    <dbReference type="NCBI Taxonomy" id="297713"/>
    <lineage>
        <taxon>Eukaryota</taxon>
        <taxon>Fungi</taxon>
        <taxon>Dikarya</taxon>
        <taxon>Basidiomycota</taxon>
        <taxon>Agaricomycotina</taxon>
        <taxon>Agaricomycetes</taxon>
        <taxon>Agaricomycetidae</taxon>
        <taxon>Agaricales</taxon>
        <taxon>Marasmiineae</taxon>
        <taxon>Marasmiaceae</taxon>
        <taxon>Paramarasmius</taxon>
    </lineage>
</organism>
<dbReference type="PANTHER" id="PTHR36440:SF1">
    <property type="entry name" value="PUTATIVE (AFU_ORTHOLOGUE AFUA_8G07350)-RELATED"/>
    <property type="match status" value="1"/>
</dbReference>
<dbReference type="EMBL" id="JAYKXP010000097">
    <property type="protein sequence ID" value="KAK7027331.1"/>
    <property type="molecule type" value="Genomic_DNA"/>
</dbReference>
<dbReference type="InterPro" id="IPR014710">
    <property type="entry name" value="RmlC-like_jellyroll"/>
</dbReference>
<dbReference type="AlphaFoldDB" id="A0AAW0BLJ2"/>
<keyword evidence="1" id="KW-0812">Transmembrane</keyword>
<dbReference type="Proteomes" id="UP001383192">
    <property type="component" value="Unassembled WGS sequence"/>
</dbReference>
<feature type="signal peptide" evidence="2">
    <location>
        <begin position="1"/>
        <end position="16"/>
    </location>
</feature>